<feature type="coiled-coil region" evidence="1">
    <location>
        <begin position="59"/>
        <end position="124"/>
    </location>
</feature>
<feature type="region of interest" description="Disordered" evidence="2">
    <location>
        <begin position="136"/>
        <end position="157"/>
    </location>
</feature>
<dbReference type="EMBL" id="FORF01000006">
    <property type="protein sequence ID" value="SFI76261.1"/>
    <property type="molecule type" value="Genomic_DNA"/>
</dbReference>
<dbReference type="AlphaFoldDB" id="A0A1I3KUP0"/>
<keyword evidence="1" id="KW-0175">Coiled coil</keyword>
<gene>
    <name evidence="3" type="ORF">SAMN03080618_01265</name>
</gene>
<evidence type="ECO:0000313" key="4">
    <source>
        <dbReference type="Proteomes" id="UP000242763"/>
    </source>
</evidence>
<dbReference type="OrthoDB" id="7850882at2"/>
<evidence type="ECO:0000256" key="2">
    <source>
        <dbReference type="SAM" id="MobiDB-lite"/>
    </source>
</evidence>
<dbReference type="InterPro" id="IPR021293">
    <property type="entry name" value="DUF2865"/>
</dbReference>
<evidence type="ECO:0008006" key="5">
    <source>
        <dbReference type="Google" id="ProtNLM"/>
    </source>
</evidence>
<sequence length="368" mass="39122">MVWGGLKINIGRLVRYLLVGGAIFGTLAAGPSAASDRACRKIEARLAALTAESGSRASTRRYDDAIARQQEQLQKARAQANQAGCGRAIVGSAVAFCASVNGSIEKMQRNLAELQAKRGKLKSKDSSRERAQLQTALKRQGCGSQARRANSVPAEARKVESSAPASVAIGRVSGNFRTMCVRTCDGYYFPISNSVPQSSFERDQQACQAMCPGSPVELHIHRMPGQEAEDMVSASTGQRYRDLANAFVYRKKAIGSTPACSCNRANAAPTSGFTVVGGEYDHRSADAAISVPPRPSARPDPAEDPKTLVNRESGVDIQALKHLNIPKPNTTANASLTNDGAVRVVGPVFLPDPEAAINLQAPVPAHDR</sequence>
<dbReference type="STRING" id="1121003.SAMN03080618_01265"/>
<organism evidence="3 4">
    <name type="scientific">Aquamicrobium aerolatum DSM 21857</name>
    <dbReference type="NCBI Taxonomy" id="1121003"/>
    <lineage>
        <taxon>Bacteria</taxon>
        <taxon>Pseudomonadati</taxon>
        <taxon>Pseudomonadota</taxon>
        <taxon>Alphaproteobacteria</taxon>
        <taxon>Hyphomicrobiales</taxon>
        <taxon>Phyllobacteriaceae</taxon>
        <taxon>Aerobium</taxon>
    </lineage>
</organism>
<dbReference type="Pfam" id="PF11064">
    <property type="entry name" value="DUF2865"/>
    <property type="match status" value="1"/>
</dbReference>
<name>A0A1I3KUP0_9HYPH</name>
<evidence type="ECO:0000313" key="3">
    <source>
        <dbReference type="EMBL" id="SFI76261.1"/>
    </source>
</evidence>
<protein>
    <recommendedName>
        <fullName evidence="5">DUF2865 domain-containing protein</fullName>
    </recommendedName>
</protein>
<proteinExistence type="predicted"/>
<keyword evidence="4" id="KW-1185">Reference proteome</keyword>
<accession>A0A1I3KUP0</accession>
<reference evidence="4" key="1">
    <citation type="submission" date="2016-10" db="EMBL/GenBank/DDBJ databases">
        <authorList>
            <person name="Varghese N."/>
            <person name="Submissions S."/>
        </authorList>
    </citation>
    <scope>NUCLEOTIDE SEQUENCE [LARGE SCALE GENOMIC DNA]</scope>
    <source>
        <strain evidence="4">DSM 21857</strain>
    </source>
</reference>
<dbReference type="Proteomes" id="UP000242763">
    <property type="component" value="Unassembled WGS sequence"/>
</dbReference>
<evidence type="ECO:0000256" key="1">
    <source>
        <dbReference type="SAM" id="Coils"/>
    </source>
</evidence>